<gene>
    <name evidence="1" type="ORF">METZ01_LOCUS107010</name>
</gene>
<sequence length="342" mass="37455">MNSKWQAYIERRGGHLEPSHRSVFYRDPEPPVTGLPANFVIPCSEEVVLSCTGKDTVEFLQSQLTCDLRNLSENQFLLGAYCNPKGRVLASLRLYRTAEAIQLVTHHSVADALLSRLRMYVLRADVMITHSEETAIMCVGGFDIQDILASTSDVHACSAFGSDIAQGAESGPFPCILVTGRSDDLAACWSSLPTDPVPLGSDYWSLLQIQNGIPSVTDSTSGLFTPQNINLDLIDAVSFKKGCYPGQEIVARMRYLGKVKQRMVRGRSSQSSAFLPGEAIYADESGAKSGTVVSSAILEDRPSELLMSVSDFQETDTPYHAKEPGGPEIRRLKLPYNISETR</sequence>
<dbReference type="Gene3D" id="2.40.30.160">
    <property type="match status" value="1"/>
</dbReference>
<dbReference type="PANTHER" id="PTHR22602">
    <property type="entry name" value="TRANSFERASE CAF17, MITOCHONDRIAL-RELATED"/>
    <property type="match status" value="1"/>
</dbReference>
<organism evidence="1">
    <name type="scientific">marine metagenome</name>
    <dbReference type="NCBI Taxonomy" id="408172"/>
    <lineage>
        <taxon>unclassified sequences</taxon>
        <taxon>metagenomes</taxon>
        <taxon>ecological metagenomes</taxon>
    </lineage>
</organism>
<dbReference type="InterPro" id="IPR017703">
    <property type="entry name" value="YgfZ/GCV_T_CS"/>
</dbReference>
<dbReference type="SUPFAM" id="SSF103025">
    <property type="entry name" value="Folate-binding domain"/>
    <property type="match status" value="1"/>
</dbReference>
<evidence type="ECO:0000313" key="1">
    <source>
        <dbReference type="EMBL" id="SVA54156.1"/>
    </source>
</evidence>
<reference evidence="1" key="1">
    <citation type="submission" date="2018-05" db="EMBL/GenBank/DDBJ databases">
        <authorList>
            <person name="Lanie J.A."/>
            <person name="Ng W.-L."/>
            <person name="Kazmierczak K.M."/>
            <person name="Andrzejewski T.M."/>
            <person name="Davidsen T.M."/>
            <person name="Wayne K.J."/>
            <person name="Tettelin H."/>
            <person name="Glass J.I."/>
            <person name="Rusch D."/>
            <person name="Podicherti R."/>
            <person name="Tsui H.-C.T."/>
            <person name="Winkler M.E."/>
        </authorList>
    </citation>
    <scope>NUCLEOTIDE SEQUENCE</scope>
</reference>
<dbReference type="Gene3D" id="3.30.70.1400">
    <property type="entry name" value="Aminomethyltransferase beta-barrel domains"/>
    <property type="match status" value="1"/>
</dbReference>
<name>A0A381WNQ1_9ZZZZ</name>
<dbReference type="PANTHER" id="PTHR22602:SF0">
    <property type="entry name" value="TRANSFERASE CAF17, MITOCHONDRIAL-RELATED"/>
    <property type="match status" value="1"/>
</dbReference>
<accession>A0A381WNQ1</accession>
<dbReference type="NCBIfam" id="TIGR03317">
    <property type="entry name" value="ygfZ_signature"/>
    <property type="match status" value="1"/>
</dbReference>
<dbReference type="InterPro" id="IPR045179">
    <property type="entry name" value="YgfZ/GcvT"/>
</dbReference>
<proteinExistence type="predicted"/>
<dbReference type="AlphaFoldDB" id="A0A381WNQ1"/>
<dbReference type="GO" id="GO:0016226">
    <property type="term" value="P:iron-sulfur cluster assembly"/>
    <property type="evidence" value="ECO:0007669"/>
    <property type="project" value="TreeGrafter"/>
</dbReference>
<protein>
    <submittedName>
        <fullName evidence="1">Uncharacterized protein</fullName>
    </submittedName>
</protein>
<dbReference type="EMBL" id="UINC01012396">
    <property type="protein sequence ID" value="SVA54156.1"/>
    <property type="molecule type" value="Genomic_DNA"/>
</dbReference>